<proteinExistence type="inferred from homology"/>
<dbReference type="CDD" id="cd23157">
    <property type="entry name" value="Prefoldin_5"/>
    <property type="match status" value="1"/>
</dbReference>
<dbReference type="AlphaFoldDB" id="A0A5S6QIQ1"/>
<sequence>MPDDRGRHQLVYATGRNKRAAADACSDRQLANLVGIAISKSSNTAAKVYIISMENSSGTSVRGSSGSAEGRNVVNLESLSVVQMTLLQKQLDMELGFMTDSLMQLKIAGSRLRSSGDALAQMVKESKPGQSGLIPLSSAMFVWGSLTDHNKFLIDVGADFLVEMESDNAIDYFNRKVKFVDEQIAQVQSVIDSKRRVKSEVTDLLVDRISKINL</sequence>
<dbReference type="GO" id="GO:0006457">
    <property type="term" value="P:protein folding"/>
    <property type="evidence" value="ECO:0007669"/>
    <property type="project" value="InterPro"/>
</dbReference>
<dbReference type="PANTHER" id="PTHR12674">
    <property type="entry name" value="PREFOLDIN SUBUNIT 5"/>
    <property type="match status" value="1"/>
</dbReference>
<organism evidence="3 4">
    <name type="scientific">Trichuris muris</name>
    <name type="common">Mouse whipworm</name>
    <dbReference type="NCBI Taxonomy" id="70415"/>
    <lineage>
        <taxon>Eukaryota</taxon>
        <taxon>Metazoa</taxon>
        <taxon>Ecdysozoa</taxon>
        <taxon>Nematoda</taxon>
        <taxon>Enoplea</taxon>
        <taxon>Dorylaimia</taxon>
        <taxon>Trichinellida</taxon>
        <taxon>Trichuridae</taxon>
        <taxon>Trichuris</taxon>
    </lineage>
</organism>
<dbReference type="Pfam" id="PF02996">
    <property type="entry name" value="Prefoldin"/>
    <property type="match status" value="1"/>
</dbReference>
<keyword evidence="3" id="KW-1185">Reference proteome</keyword>
<dbReference type="GO" id="GO:1990113">
    <property type="term" value="P:RNA polymerase I assembly"/>
    <property type="evidence" value="ECO:0007669"/>
    <property type="project" value="TreeGrafter"/>
</dbReference>
<dbReference type="GO" id="GO:1990115">
    <property type="term" value="P:RNA polymerase III assembly"/>
    <property type="evidence" value="ECO:0007669"/>
    <property type="project" value="TreeGrafter"/>
</dbReference>
<dbReference type="GO" id="GO:0016272">
    <property type="term" value="C:prefoldin complex"/>
    <property type="evidence" value="ECO:0007669"/>
    <property type="project" value="InterPro"/>
</dbReference>
<dbReference type="InterPro" id="IPR004127">
    <property type="entry name" value="Prefoldin_subunit_alpha"/>
</dbReference>
<evidence type="ECO:0000256" key="1">
    <source>
        <dbReference type="ARBA" id="ARBA00010048"/>
    </source>
</evidence>
<dbReference type="Gene3D" id="1.10.287.370">
    <property type="match status" value="1"/>
</dbReference>
<dbReference type="STRING" id="70415.A0A5S6QIQ1"/>
<dbReference type="GO" id="GO:1990114">
    <property type="term" value="P:RNA polymerase II core complex assembly"/>
    <property type="evidence" value="ECO:0007669"/>
    <property type="project" value="TreeGrafter"/>
</dbReference>
<dbReference type="SUPFAM" id="SSF46579">
    <property type="entry name" value="Prefoldin"/>
    <property type="match status" value="1"/>
</dbReference>
<dbReference type="WBParaSite" id="TMUE_2000006747.1">
    <property type="protein sequence ID" value="TMUE_2000006747.1"/>
    <property type="gene ID" value="WBGene00291590"/>
</dbReference>
<evidence type="ECO:0000313" key="3">
    <source>
        <dbReference type="Proteomes" id="UP000046395"/>
    </source>
</evidence>
<reference evidence="4" key="1">
    <citation type="submission" date="2019-12" db="UniProtKB">
        <authorList>
            <consortium name="WormBaseParasite"/>
        </authorList>
    </citation>
    <scope>IDENTIFICATION</scope>
</reference>
<evidence type="ECO:0000313" key="4">
    <source>
        <dbReference type="WBParaSite" id="TMUE_2000006747.1"/>
    </source>
</evidence>
<comment type="subunit">
    <text evidence="2">Heterohexamer of two PFD-alpha type and four PFD-beta type subunits.</text>
</comment>
<comment type="similarity">
    <text evidence="1">Belongs to the prefoldin subunit alpha family.</text>
</comment>
<dbReference type="GO" id="GO:0051082">
    <property type="term" value="F:unfolded protein binding"/>
    <property type="evidence" value="ECO:0007669"/>
    <property type="project" value="InterPro"/>
</dbReference>
<dbReference type="GO" id="GO:0005737">
    <property type="term" value="C:cytoplasm"/>
    <property type="evidence" value="ECO:0007669"/>
    <property type="project" value="TreeGrafter"/>
</dbReference>
<protein>
    <submittedName>
        <fullName evidence="4">Prefoldin subunit 5</fullName>
    </submittedName>
</protein>
<dbReference type="InterPro" id="IPR009053">
    <property type="entry name" value="Prefoldin"/>
</dbReference>
<name>A0A5S6QIQ1_TRIMR</name>
<evidence type="ECO:0000256" key="2">
    <source>
        <dbReference type="ARBA" id="ARBA00011695"/>
    </source>
</evidence>
<dbReference type="InterPro" id="IPR011599">
    <property type="entry name" value="PFD_alpha_archaea"/>
</dbReference>
<dbReference type="PANTHER" id="PTHR12674:SF2">
    <property type="entry name" value="PREFOLDIN SUBUNIT 5"/>
    <property type="match status" value="1"/>
</dbReference>
<accession>A0A5S6QIQ1</accession>
<dbReference type="NCBIfam" id="TIGR00293">
    <property type="entry name" value="prefoldin subunit alpha"/>
    <property type="match status" value="1"/>
</dbReference>
<dbReference type="Proteomes" id="UP000046395">
    <property type="component" value="Unassembled WGS sequence"/>
</dbReference>